<dbReference type="Pfam" id="PF02108">
    <property type="entry name" value="FliH"/>
    <property type="match status" value="1"/>
</dbReference>
<keyword evidence="9" id="KW-0969">Cilium</keyword>
<evidence type="ECO:0000313" key="9">
    <source>
        <dbReference type="EMBL" id="TWU41743.1"/>
    </source>
</evidence>
<evidence type="ECO:0000256" key="7">
    <source>
        <dbReference type="ARBA" id="ARBA00023225"/>
    </source>
</evidence>
<evidence type="ECO:0000256" key="1">
    <source>
        <dbReference type="ARBA" id="ARBA00003041"/>
    </source>
</evidence>
<protein>
    <recommendedName>
        <fullName evidence="3">Flagellar assembly protein FliH</fullName>
    </recommendedName>
</protein>
<dbReference type="GO" id="GO:0005829">
    <property type="term" value="C:cytosol"/>
    <property type="evidence" value="ECO:0007669"/>
    <property type="project" value="TreeGrafter"/>
</dbReference>
<gene>
    <name evidence="9" type="ORF">Poly41_00350</name>
</gene>
<dbReference type="GO" id="GO:0015031">
    <property type="term" value="P:protein transport"/>
    <property type="evidence" value="ECO:0007669"/>
    <property type="project" value="UniProtKB-KW"/>
</dbReference>
<sequence>MAIVLKSNRPSDAADASDAARKVTGLAGFNLEDFADQGRQRLEQCRDQVRQWVEDANREAATIRKQAHDQGYQQGLAKAAVDADKKVKQQAEKLATDSLQRIHQAVQQLHETYQSWMQQYTESLSSIAISAAEKVIKRKLEQDAQILVSWADEAVRSARSATQLTLAVHPETLAHLGQTLDELLASPDLPEQTTVEPDETVAIDAVVIRQVGGEIRAGLDEQLGRLREMLS</sequence>
<dbReference type="OrthoDB" id="264725at2"/>
<keyword evidence="9" id="KW-0282">Flagellum</keyword>
<keyword evidence="10" id="KW-1185">Reference proteome</keyword>
<comment type="similarity">
    <text evidence="2">Belongs to the FliH family.</text>
</comment>
<dbReference type="InterPro" id="IPR051472">
    <property type="entry name" value="T3SS_Stator/FliH"/>
</dbReference>
<evidence type="ECO:0000256" key="2">
    <source>
        <dbReference type="ARBA" id="ARBA00006602"/>
    </source>
</evidence>
<dbReference type="RefSeq" id="WP_146523923.1">
    <property type="nucleotide sequence ID" value="NZ_SJPV01000001.1"/>
</dbReference>
<proteinExistence type="inferred from homology"/>
<name>A0A5C6DWG7_9BACT</name>
<evidence type="ECO:0000256" key="6">
    <source>
        <dbReference type="ARBA" id="ARBA00022927"/>
    </source>
</evidence>
<dbReference type="GO" id="GO:0044781">
    <property type="term" value="P:bacterial-type flagellum organization"/>
    <property type="evidence" value="ECO:0007669"/>
    <property type="project" value="UniProtKB-KW"/>
</dbReference>
<accession>A0A5C6DWG7</accession>
<dbReference type="InterPro" id="IPR018035">
    <property type="entry name" value="Flagellar_FliH/T3SS_HrpE"/>
</dbReference>
<keyword evidence="4" id="KW-0813">Transport</keyword>
<evidence type="ECO:0000256" key="5">
    <source>
        <dbReference type="ARBA" id="ARBA00022795"/>
    </source>
</evidence>
<dbReference type="EMBL" id="SJPV01000001">
    <property type="protein sequence ID" value="TWU41743.1"/>
    <property type="molecule type" value="Genomic_DNA"/>
</dbReference>
<comment type="function">
    <text evidence="1">Needed for flagellar regrowth and assembly.</text>
</comment>
<evidence type="ECO:0000259" key="8">
    <source>
        <dbReference type="Pfam" id="PF02108"/>
    </source>
</evidence>
<keyword evidence="7" id="KW-1006">Bacterial flagellum protein export</keyword>
<evidence type="ECO:0000256" key="4">
    <source>
        <dbReference type="ARBA" id="ARBA00022448"/>
    </source>
</evidence>
<dbReference type="AlphaFoldDB" id="A0A5C6DWG7"/>
<keyword evidence="9" id="KW-0966">Cell projection</keyword>
<dbReference type="Proteomes" id="UP000319143">
    <property type="component" value="Unassembled WGS sequence"/>
</dbReference>
<dbReference type="PANTHER" id="PTHR34982:SF1">
    <property type="entry name" value="FLAGELLAR ASSEMBLY PROTEIN FLIH"/>
    <property type="match status" value="1"/>
</dbReference>
<keyword evidence="5" id="KW-1005">Bacterial flagellum biogenesis</keyword>
<keyword evidence="6" id="KW-0653">Protein transport</keyword>
<evidence type="ECO:0000256" key="3">
    <source>
        <dbReference type="ARBA" id="ARBA00016507"/>
    </source>
</evidence>
<feature type="domain" description="Flagellar assembly protein FliH/Type III secretion system HrpE" evidence="8">
    <location>
        <begin position="99"/>
        <end position="225"/>
    </location>
</feature>
<dbReference type="PANTHER" id="PTHR34982">
    <property type="entry name" value="YOP PROTEINS TRANSLOCATION PROTEIN L"/>
    <property type="match status" value="1"/>
</dbReference>
<comment type="caution">
    <text evidence="9">The sequence shown here is derived from an EMBL/GenBank/DDBJ whole genome shotgun (WGS) entry which is preliminary data.</text>
</comment>
<evidence type="ECO:0000313" key="10">
    <source>
        <dbReference type="Proteomes" id="UP000319143"/>
    </source>
</evidence>
<organism evidence="9 10">
    <name type="scientific">Novipirellula artificiosorum</name>
    <dbReference type="NCBI Taxonomy" id="2528016"/>
    <lineage>
        <taxon>Bacteria</taxon>
        <taxon>Pseudomonadati</taxon>
        <taxon>Planctomycetota</taxon>
        <taxon>Planctomycetia</taxon>
        <taxon>Pirellulales</taxon>
        <taxon>Pirellulaceae</taxon>
        <taxon>Novipirellula</taxon>
    </lineage>
</organism>
<reference evidence="9 10" key="1">
    <citation type="submission" date="2019-02" db="EMBL/GenBank/DDBJ databases">
        <title>Deep-cultivation of Planctomycetes and their phenomic and genomic characterization uncovers novel biology.</title>
        <authorList>
            <person name="Wiegand S."/>
            <person name="Jogler M."/>
            <person name="Boedeker C."/>
            <person name="Pinto D."/>
            <person name="Vollmers J."/>
            <person name="Rivas-Marin E."/>
            <person name="Kohn T."/>
            <person name="Peeters S.H."/>
            <person name="Heuer A."/>
            <person name="Rast P."/>
            <person name="Oberbeckmann S."/>
            <person name="Bunk B."/>
            <person name="Jeske O."/>
            <person name="Meyerdierks A."/>
            <person name="Storesund J.E."/>
            <person name="Kallscheuer N."/>
            <person name="Luecker S."/>
            <person name="Lage O.M."/>
            <person name="Pohl T."/>
            <person name="Merkel B.J."/>
            <person name="Hornburger P."/>
            <person name="Mueller R.-W."/>
            <person name="Bruemmer F."/>
            <person name="Labrenz M."/>
            <person name="Spormann A.M."/>
            <person name="Op Den Camp H."/>
            <person name="Overmann J."/>
            <person name="Amann R."/>
            <person name="Jetten M.S.M."/>
            <person name="Mascher T."/>
            <person name="Medema M.H."/>
            <person name="Devos D.P."/>
            <person name="Kaster A.-K."/>
            <person name="Ovreas L."/>
            <person name="Rohde M."/>
            <person name="Galperin M.Y."/>
            <person name="Jogler C."/>
        </authorList>
    </citation>
    <scope>NUCLEOTIDE SEQUENCE [LARGE SCALE GENOMIC DNA]</scope>
    <source>
        <strain evidence="9 10">Poly41</strain>
    </source>
</reference>